<proteinExistence type="predicted"/>
<accession>A0A4Y5YBH8</accession>
<dbReference type="KEGG" id="spol:FH971_03605"/>
<gene>
    <name evidence="3" type="ORF">FH971_03605</name>
</gene>
<dbReference type="AlphaFoldDB" id="A0A4Y5YBH8"/>
<dbReference type="Proteomes" id="UP000319809">
    <property type="component" value="Chromosome"/>
</dbReference>
<feature type="coiled-coil region" evidence="1">
    <location>
        <begin position="302"/>
        <end position="329"/>
    </location>
</feature>
<dbReference type="EMBL" id="CP041036">
    <property type="protein sequence ID" value="QDE30140.1"/>
    <property type="molecule type" value="Genomic_DNA"/>
</dbReference>
<dbReference type="RefSeq" id="WP_140233396.1">
    <property type="nucleotide sequence ID" value="NZ_CP041036.1"/>
</dbReference>
<feature type="chain" id="PRO_5021242239" evidence="2">
    <location>
        <begin position="25"/>
        <end position="466"/>
    </location>
</feature>
<evidence type="ECO:0000256" key="2">
    <source>
        <dbReference type="SAM" id="SignalP"/>
    </source>
</evidence>
<feature type="signal peptide" evidence="2">
    <location>
        <begin position="1"/>
        <end position="24"/>
    </location>
</feature>
<protein>
    <submittedName>
        <fullName evidence="3">Uncharacterized protein</fullName>
    </submittedName>
</protein>
<evidence type="ECO:0000313" key="3">
    <source>
        <dbReference type="EMBL" id="QDE30140.1"/>
    </source>
</evidence>
<dbReference type="PROSITE" id="PS51257">
    <property type="entry name" value="PROKAR_LIPOPROTEIN"/>
    <property type="match status" value="1"/>
</dbReference>
<organism evidence="3 4">
    <name type="scientific">Shewanella polaris</name>
    <dbReference type="NCBI Taxonomy" id="2588449"/>
    <lineage>
        <taxon>Bacteria</taxon>
        <taxon>Pseudomonadati</taxon>
        <taxon>Pseudomonadota</taxon>
        <taxon>Gammaproteobacteria</taxon>
        <taxon>Alteromonadales</taxon>
        <taxon>Shewanellaceae</taxon>
        <taxon>Shewanella</taxon>
    </lineage>
</organism>
<keyword evidence="2" id="KW-0732">Signal</keyword>
<keyword evidence="1" id="KW-0175">Coiled coil</keyword>
<evidence type="ECO:0000256" key="1">
    <source>
        <dbReference type="SAM" id="Coils"/>
    </source>
</evidence>
<name>A0A4Y5YBH8_9GAMM</name>
<evidence type="ECO:0000313" key="4">
    <source>
        <dbReference type="Proteomes" id="UP000319809"/>
    </source>
</evidence>
<keyword evidence="4" id="KW-1185">Reference proteome</keyword>
<reference evidence="3 4" key="1">
    <citation type="submission" date="2019-06" db="EMBL/GenBank/DDBJ databases">
        <title>The genome of Shewanella sp. SM1901.</title>
        <authorList>
            <person name="Cha Q."/>
        </authorList>
    </citation>
    <scope>NUCLEOTIDE SEQUENCE [LARGE SCALE GENOMIC DNA]</scope>
    <source>
        <strain evidence="3 4">SM1901</strain>
    </source>
</reference>
<sequence length="466" mass="52083">MKDIFKFKLMVVLMIILTASGCSKHPDTVAIDTSTMPKGVEISSTAYIFNSELASLAEGVKKIGKFNSRNSDVISGNVVPSFSVSNDSTNEYMTALNEVKAIHSSIPSKVQKAQTEKVAIEEGKIAEIQSNIDQQNALQAKLDNFTKAERGLLADINKEIEDKQQVLKQQQTKIIHVVNNYIVSNKLPIKKLDENANKPFNWDTLKAYKGKCSERKGRYYTEGTSHLSQCLYFNLNYKLSREQGANELGQVVKANINSYIEADWSLKMSVGDKHGLYRKKIDAEKSLQQAIVIAENQTDISKNTIERTLRTLNRNLERAKKSLVNVNNYPVTENDILRQNQEYSNGLNRMDKALSAIKRELLKGAIENGILVEKAPVIGTEGELPSNTGDYLLMDMLLNVGYIKKSSYGFTNLNQEWQDKVYLDKNTAVFGSSSSVDDDLSALELAVVAMNKYQRKHESADNGNSL</sequence>